<dbReference type="Gene3D" id="3.40.50.1390">
    <property type="entry name" value="Resolvase, N-terminal catalytic domain"/>
    <property type="match status" value="1"/>
</dbReference>
<keyword evidence="3" id="KW-1185">Reference proteome</keyword>
<dbReference type="RefSeq" id="WP_184971682.1">
    <property type="nucleotide sequence ID" value="NZ_JACHIN010000015.1"/>
</dbReference>
<dbReference type="InterPro" id="IPR050639">
    <property type="entry name" value="SSR_resolvase"/>
</dbReference>
<protein>
    <submittedName>
        <fullName evidence="2">DNA invertase Pin-like site-specific DNA recombinase</fullName>
    </submittedName>
</protein>
<dbReference type="PANTHER" id="PTHR30461:SF23">
    <property type="entry name" value="DNA RECOMBINASE-RELATED"/>
    <property type="match status" value="1"/>
</dbReference>
<feature type="domain" description="Resolvase/invertase-type recombinase catalytic" evidence="1">
    <location>
        <begin position="3"/>
        <end position="149"/>
    </location>
</feature>
<dbReference type="EMBL" id="JACHIN010000015">
    <property type="protein sequence ID" value="MBB5082999.1"/>
    <property type="molecule type" value="Genomic_DNA"/>
</dbReference>
<organism evidence="2 3">
    <name type="scientific">Nonomuraea endophytica</name>
    <dbReference type="NCBI Taxonomy" id="714136"/>
    <lineage>
        <taxon>Bacteria</taxon>
        <taxon>Bacillati</taxon>
        <taxon>Actinomycetota</taxon>
        <taxon>Actinomycetes</taxon>
        <taxon>Streptosporangiales</taxon>
        <taxon>Streptosporangiaceae</taxon>
        <taxon>Nonomuraea</taxon>
    </lineage>
</organism>
<evidence type="ECO:0000259" key="1">
    <source>
        <dbReference type="PROSITE" id="PS51736"/>
    </source>
</evidence>
<dbReference type="Pfam" id="PF00239">
    <property type="entry name" value="Resolvase"/>
    <property type="match status" value="1"/>
</dbReference>
<evidence type="ECO:0000313" key="3">
    <source>
        <dbReference type="Proteomes" id="UP000568380"/>
    </source>
</evidence>
<accession>A0A7W8ACA4</accession>
<sequence length="474" mass="52128">MTLAAAFTRVSTGSQDEASQIQAIEAHAQEHGITIVKTFRLRGYSASAGTQEPALRDAIADIQRGEYTTLIVTESSRLDRREDLDVQAEILLAIRAAGGDVVAIAEPEFGRTDFAGRIVTLVAQHANAEKSREVKDTTYRGIMMVRDNRAHHGPLPMFWATKGKRYSRQAYCKDPEAVNDILRRVADGESIASVGRAYGIWAETIKAVLRFAAAHTGVIECSYRHRGVTETWQHTVTPVVDSALWWRANKVLDANKTQARVNVGGRPVARPADWISGVLDCPECDGKLYINAGKLPSGNRRTPKLRCNGKRKQRLACGRFKGCEAQPITSLVEAMFASDTTEILAFQRVAGNAHELDALNASLSKVQARLSVTDDDDELDAMIAERKEIKARIRGFVVVPDSFDYAPTGQTVAQMWSDGDDTVKRGMVLAAKQAWGLTLAHHEGRWEIDLAPVTTESGEDTRIVDLGDGLCFRR</sequence>
<evidence type="ECO:0000313" key="2">
    <source>
        <dbReference type="EMBL" id="MBB5082999.1"/>
    </source>
</evidence>
<dbReference type="InterPro" id="IPR006119">
    <property type="entry name" value="Resolv_N"/>
</dbReference>
<comment type="caution">
    <text evidence="2">The sequence shown here is derived from an EMBL/GenBank/DDBJ whole genome shotgun (WGS) entry which is preliminary data.</text>
</comment>
<dbReference type="SUPFAM" id="SSF53041">
    <property type="entry name" value="Resolvase-like"/>
    <property type="match status" value="1"/>
</dbReference>
<dbReference type="GO" id="GO:0003677">
    <property type="term" value="F:DNA binding"/>
    <property type="evidence" value="ECO:0007669"/>
    <property type="project" value="InterPro"/>
</dbReference>
<dbReference type="CDD" id="cd00338">
    <property type="entry name" value="Ser_Recombinase"/>
    <property type="match status" value="1"/>
</dbReference>
<dbReference type="PANTHER" id="PTHR30461">
    <property type="entry name" value="DNA-INVERTASE FROM LAMBDOID PROPHAGE"/>
    <property type="match status" value="1"/>
</dbReference>
<dbReference type="SMART" id="SM00857">
    <property type="entry name" value="Resolvase"/>
    <property type="match status" value="1"/>
</dbReference>
<reference evidence="2 3" key="1">
    <citation type="submission" date="2020-08" db="EMBL/GenBank/DDBJ databases">
        <title>Genomic Encyclopedia of Type Strains, Phase IV (KMG-IV): sequencing the most valuable type-strain genomes for metagenomic binning, comparative biology and taxonomic classification.</title>
        <authorList>
            <person name="Goeker M."/>
        </authorList>
    </citation>
    <scope>NUCLEOTIDE SEQUENCE [LARGE SCALE GENOMIC DNA]</scope>
    <source>
        <strain evidence="2 3">DSM 45385</strain>
    </source>
</reference>
<dbReference type="GO" id="GO:0000150">
    <property type="term" value="F:DNA strand exchange activity"/>
    <property type="evidence" value="ECO:0007669"/>
    <property type="project" value="InterPro"/>
</dbReference>
<gene>
    <name evidence="2" type="ORF">HNR40_008502</name>
</gene>
<proteinExistence type="predicted"/>
<name>A0A7W8ACA4_9ACTN</name>
<dbReference type="PROSITE" id="PS51736">
    <property type="entry name" value="RECOMBINASES_3"/>
    <property type="match status" value="1"/>
</dbReference>
<dbReference type="Proteomes" id="UP000568380">
    <property type="component" value="Unassembled WGS sequence"/>
</dbReference>
<dbReference type="InterPro" id="IPR036162">
    <property type="entry name" value="Resolvase-like_N_sf"/>
</dbReference>
<dbReference type="AlphaFoldDB" id="A0A7W8ACA4"/>